<proteinExistence type="predicted"/>
<accession>A7U0V8</accession>
<name>A7U0V8_9EURY</name>
<evidence type="ECO:0000313" key="1">
    <source>
        <dbReference type="EMBL" id="ABT17389.1"/>
    </source>
</evidence>
<dbReference type="AlphaFoldDB" id="A7U0V8"/>
<sequence length="224" mass="24437">MISAATTAHTSTNPTLPTVSSVRRAAVDTRGTVRVYPSPRPATRFREMVSPLVNTEKNPYAAPPDTVVTTYARTVRRTRSVLNAAIPTEDFRTTSARYPSSLSFDGPVIVTADTSMRSKGLRYLDGVERWRPPALPPRRVVYRIQPGVGVGPVWSDFRLPKPVEGACREVAVKAPVRHCCAALGIAAKVKEGEEPIECSFQCRRPLGARASDRGRQLTALHVGC</sequence>
<organism evidence="1">
    <name type="scientific">uncultured haloarchaeon FLAS10H9</name>
    <dbReference type="NCBI Taxonomy" id="447098"/>
    <lineage>
        <taxon>Archaea</taxon>
        <taxon>Methanobacteriati</taxon>
        <taxon>Methanobacteriota</taxon>
        <taxon>Stenosarchaea group</taxon>
        <taxon>Halobacteria</taxon>
        <taxon>Halobacteriales</taxon>
        <taxon>Halobacteriaceae</taxon>
        <taxon>environmental samples</taxon>
    </lineage>
</organism>
<reference evidence="1" key="1">
    <citation type="journal article" date="2007" name="BMC Evol. Biol.">
        <title>Evolution of rhodopsin ion pumps in haloarchaea.</title>
        <authorList>
            <person name="Sharma A.K."/>
            <person name="Walsh D.A."/>
            <person name="Bapteste E."/>
            <person name="Rodriguez-Valera F."/>
            <person name="Ford Doolittle W."/>
            <person name="Papke R.T."/>
        </authorList>
    </citation>
    <scope>NUCLEOTIDE SEQUENCE</scope>
</reference>
<dbReference type="EMBL" id="EF558547">
    <property type="protein sequence ID" value="ABT17389.1"/>
    <property type="molecule type" value="Genomic_DNA"/>
</dbReference>
<protein>
    <submittedName>
        <fullName evidence="1">Uncharacterized protein FLAS10H9.30</fullName>
    </submittedName>
</protein>
<gene>
    <name evidence="1" type="primary">FLAS10H9.30</name>
</gene>